<reference evidence="2 3" key="1">
    <citation type="journal article" date="2020" name="IScience">
        <title>Genome Sequencing of the Endangered Kingdonia uniflora (Circaeasteraceae, Ranunculales) Reveals Potential Mechanisms of Evolutionary Specialization.</title>
        <authorList>
            <person name="Sun Y."/>
            <person name="Deng T."/>
            <person name="Zhang A."/>
            <person name="Moore M.J."/>
            <person name="Landis J.B."/>
            <person name="Lin N."/>
            <person name="Zhang H."/>
            <person name="Zhang X."/>
            <person name="Huang J."/>
            <person name="Zhang X."/>
            <person name="Sun H."/>
            <person name="Wang H."/>
        </authorList>
    </citation>
    <scope>NUCLEOTIDE SEQUENCE [LARGE SCALE GENOMIC DNA]</scope>
    <source>
        <strain evidence="2">TB1705</strain>
        <tissue evidence="2">Leaf</tissue>
    </source>
</reference>
<feature type="compositionally biased region" description="Polar residues" evidence="1">
    <location>
        <begin position="130"/>
        <end position="143"/>
    </location>
</feature>
<accession>A0A7J7N407</accession>
<evidence type="ECO:0000256" key="1">
    <source>
        <dbReference type="SAM" id="MobiDB-lite"/>
    </source>
</evidence>
<evidence type="ECO:0000313" key="2">
    <source>
        <dbReference type="EMBL" id="KAF6161857.1"/>
    </source>
</evidence>
<organism evidence="2 3">
    <name type="scientific">Kingdonia uniflora</name>
    <dbReference type="NCBI Taxonomy" id="39325"/>
    <lineage>
        <taxon>Eukaryota</taxon>
        <taxon>Viridiplantae</taxon>
        <taxon>Streptophyta</taxon>
        <taxon>Embryophyta</taxon>
        <taxon>Tracheophyta</taxon>
        <taxon>Spermatophyta</taxon>
        <taxon>Magnoliopsida</taxon>
        <taxon>Ranunculales</taxon>
        <taxon>Circaeasteraceae</taxon>
        <taxon>Kingdonia</taxon>
    </lineage>
</organism>
<evidence type="ECO:0000313" key="3">
    <source>
        <dbReference type="Proteomes" id="UP000541444"/>
    </source>
</evidence>
<dbReference type="EMBL" id="JACGCM010001077">
    <property type="protein sequence ID" value="KAF6161857.1"/>
    <property type="molecule type" value="Genomic_DNA"/>
</dbReference>
<dbReference type="AlphaFoldDB" id="A0A7J7N407"/>
<comment type="caution">
    <text evidence="2">The sequence shown here is derived from an EMBL/GenBank/DDBJ whole genome shotgun (WGS) entry which is preliminary data.</text>
</comment>
<name>A0A7J7N407_9MAGN</name>
<proteinExistence type="predicted"/>
<feature type="compositionally biased region" description="Basic and acidic residues" evidence="1">
    <location>
        <begin position="114"/>
        <end position="127"/>
    </location>
</feature>
<dbReference type="Proteomes" id="UP000541444">
    <property type="component" value="Unassembled WGS sequence"/>
</dbReference>
<keyword evidence="3" id="KW-1185">Reference proteome</keyword>
<sequence>MKRVVMMERWFYRKGTRRLTWRVEWMPRFKNRGRFEYSSIVRGKLDSAIDSHPDTEGVKSTVERKKSLLDEVVEEETELILVLEELSLSRKKRVESRSEKVAKAQSTISMTGVDDGKMHTSRGEVRARRQFSSSEPQDEQNSTKVEEEANLDETAEERERLNRHLMLKGYSQKEVDAIKDDTYVKEEEEVAEVLGVVDWPGGVSPQMVLYNQGDDVDLPEGRSEKVELDASLVRGDHALMCNWEFAKQFDRMNEANKNRDDQCVKAHFRLEKLNQVISDMTRQVKEKDSGIKKVLADLSYATERAKNLKCQVDALAVKGKQADMAQYRIQALDRTEEQCRSDFNRSRINLEVDADIISWKDTYAMLKALLERLKARFATSIIPDISRSALLSVIVAYFVEEVNRHESKRDTLLKNLLDNGSTCRAKIDRGNCLGAIETQLGPRTAEFVE</sequence>
<protein>
    <submittedName>
        <fullName evidence="2">Uncharacterized protein</fullName>
    </submittedName>
</protein>
<feature type="region of interest" description="Disordered" evidence="1">
    <location>
        <begin position="103"/>
        <end position="157"/>
    </location>
</feature>
<gene>
    <name evidence="2" type="ORF">GIB67_002567</name>
</gene>